<evidence type="ECO:0000313" key="3">
    <source>
        <dbReference type="WBParaSite" id="jg9286"/>
    </source>
</evidence>
<organism evidence="2 3">
    <name type="scientific">Ditylenchus dipsaci</name>
    <dbReference type="NCBI Taxonomy" id="166011"/>
    <lineage>
        <taxon>Eukaryota</taxon>
        <taxon>Metazoa</taxon>
        <taxon>Ecdysozoa</taxon>
        <taxon>Nematoda</taxon>
        <taxon>Chromadorea</taxon>
        <taxon>Rhabditida</taxon>
        <taxon>Tylenchina</taxon>
        <taxon>Tylenchomorpha</taxon>
        <taxon>Sphaerularioidea</taxon>
        <taxon>Anguinidae</taxon>
        <taxon>Anguininae</taxon>
        <taxon>Ditylenchus</taxon>
    </lineage>
</organism>
<dbReference type="InterPro" id="IPR008266">
    <property type="entry name" value="Tyr_kinase_AS"/>
</dbReference>
<dbReference type="PROSITE" id="PS50011">
    <property type="entry name" value="PROTEIN_KINASE_DOM"/>
    <property type="match status" value="1"/>
</dbReference>
<dbReference type="WBParaSite" id="jg9286">
    <property type="protein sequence ID" value="jg9286"/>
    <property type="gene ID" value="jg9286"/>
</dbReference>
<dbReference type="Gene3D" id="1.10.510.10">
    <property type="entry name" value="Transferase(Phosphotransferase) domain 1"/>
    <property type="match status" value="1"/>
</dbReference>
<name>A0A915ESD2_9BILA</name>
<dbReference type="GO" id="GO:0005524">
    <property type="term" value="F:ATP binding"/>
    <property type="evidence" value="ECO:0007669"/>
    <property type="project" value="InterPro"/>
</dbReference>
<keyword evidence="2" id="KW-1185">Reference proteome</keyword>
<accession>A0A915ESD2</accession>
<evidence type="ECO:0000259" key="1">
    <source>
        <dbReference type="PROSITE" id="PS50011"/>
    </source>
</evidence>
<protein>
    <submittedName>
        <fullName evidence="3">Protein kinase domain-containing protein</fullName>
    </submittedName>
</protein>
<reference evidence="3" key="1">
    <citation type="submission" date="2022-11" db="UniProtKB">
        <authorList>
            <consortium name="WormBaseParasite"/>
        </authorList>
    </citation>
    <scope>IDENTIFICATION</scope>
</reference>
<dbReference type="GO" id="GO:0004672">
    <property type="term" value="F:protein kinase activity"/>
    <property type="evidence" value="ECO:0007669"/>
    <property type="project" value="InterPro"/>
</dbReference>
<dbReference type="Proteomes" id="UP000887574">
    <property type="component" value="Unplaced"/>
</dbReference>
<sequence>MLFICIFNVNSCWDDASRKYFGDLIQQHKKNFAKKANLLVKVLLAIEAMHVIGICHNDISEENILIDENLHVKIIDYGEVKQEECSDPTDLTKAVAIFKPSVVFFLTLT</sequence>
<dbReference type="PROSITE" id="PS00109">
    <property type="entry name" value="PROTEIN_KINASE_TYR"/>
    <property type="match status" value="1"/>
</dbReference>
<dbReference type="Pfam" id="PF00069">
    <property type="entry name" value="Pkinase"/>
    <property type="match status" value="1"/>
</dbReference>
<evidence type="ECO:0000313" key="2">
    <source>
        <dbReference type="Proteomes" id="UP000887574"/>
    </source>
</evidence>
<dbReference type="InterPro" id="IPR000719">
    <property type="entry name" value="Prot_kinase_dom"/>
</dbReference>
<dbReference type="SUPFAM" id="SSF56112">
    <property type="entry name" value="Protein kinase-like (PK-like)"/>
    <property type="match status" value="1"/>
</dbReference>
<dbReference type="AlphaFoldDB" id="A0A915ESD2"/>
<dbReference type="InterPro" id="IPR011009">
    <property type="entry name" value="Kinase-like_dom_sf"/>
</dbReference>
<proteinExistence type="predicted"/>
<feature type="domain" description="Protein kinase" evidence="1">
    <location>
        <begin position="1"/>
        <end position="109"/>
    </location>
</feature>